<evidence type="ECO:0000313" key="1">
    <source>
        <dbReference type="EMBL" id="QCX00917.1"/>
    </source>
</evidence>
<reference evidence="1 2" key="1">
    <citation type="submission" date="2019-05" db="EMBL/GenBank/DDBJ databases">
        <title>Genome sequencing of F202Z8.</title>
        <authorList>
            <person name="Kwon Y.M."/>
        </authorList>
    </citation>
    <scope>NUCLEOTIDE SEQUENCE [LARGE SCALE GENOMIC DNA]</scope>
    <source>
        <strain evidence="1 2">F202Z8</strain>
    </source>
</reference>
<name>A0A5B7SQT2_9FLAO</name>
<accession>A0A5B7SQT2</accession>
<sequence>MKKLFSLLAIIGIVLASNCSRIPENNDAIIGVWQKADRKEISETEKETSFKIWTFNDAYLGRYNHQLNQVEAVKTDFRWTEEDNKYTISYPGTDLADQIVTLEKTEKGEVLQSLTGEIVAVRN</sequence>
<dbReference type="KEGG" id="asag:FGM00_12640"/>
<evidence type="ECO:0000313" key="2">
    <source>
        <dbReference type="Proteomes" id="UP000310017"/>
    </source>
</evidence>
<dbReference type="OrthoDB" id="1437851at2"/>
<protein>
    <recommendedName>
        <fullName evidence="3">Lipocalin-like domain-containing protein</fullName>
    </recommendedName>
</protein>
<gene>
    <name evidence="1" type="ORF">FGM00_12640</name>
</gene>
<dbReference type="EMBL" id="CP040710">
    <property type="protein sequence ID" value="QCX00917.1"/>
    <property type="molecule type" value="Genomic_DNA"/>
</dbReference>
<evidence type="ECO:0008006" key="3">
    <source>
        <dbReference type="Google" id="ProtNLM"/>
    </source>
</evidence>
<keyword evidence="2" id="KW-1185">Reference proteome</keyword>
<dbReference type="AlphaFoldDB" id="A0A5B7SQT2"/>
<dbReference type="RefSeq" id="WP_138853260.1">
    <property type="nucleotide sequence ID" value="NZ_CP040710.1"/>
</dbReference>
<dbReference type="Proteomes" id="UP000310017">
    <property type="component" value="Chromosome"/>
</dbReference>
<organism evidence="1 2">
    <name type="scientific">Aggregatimonas sangjinii</name>
    <dbReference type="NCBI Taxonomy" id="2583587"/>
    <lineage>
        <taxon>Bacteria</taxon>
        <taxon>Pseudomonadati</taxon>
        <taxon>Bacteroidota</taxon>
        <taxon>Flavobacteriia</taxon>
        <taxon>Flavobacteriales</taxon>
        <taxon>Flavobacteriaceae</taxon>
        <taxon>Aggregatimonas</taxon>
    </lineage>
</organism>
<proteinExistence type="predicted"/>